<dbReference type="PANTHER" id="PTHR44591">
    <property type="entry name" value="STRESS RESPONSE REGULATOR PROTEIN 1"/>
    <property type="match status" value="1"/>
</dbReference>
<dbReference type="GO" id="GO:0006935">
    <property type="term" value="P:chemotaxis"/>
    <property type="evidence" value="ECO:0007669"/>
    <property type="project" value="UniProtKB-KW"/>
</dbReference>
<evidence type="ECO:0000256" key="2">
    <source>
        <dbReference type="ARBA" id="ARBA00022500"/>
    </source>
</evidence>
<dbReference type="InterPro" id="IPR011006">
    <property type="entry name" value="CheY-like_superfamily"/>
</dbReference>
<evidence type="ECO:0000256" key="3">
    <source>
        <dbReference type="ARBA" id="ARBA00022553"/>
    </source>
</evidence>
<sequence>MFSQLFGKYLIETDVISEEELDEIIKSLRDTRTKIGFLAVAKGMLTETEASEINRLQALEDARFGDIAVSKGFLSQQQLDELLKDQNDEYVKFIQVLSEEKNISMPEINGFVEDFKKQKGFDDNEIEALKANDVDAIVPIFAFASKAHITDLVALVLRNLTRFVSTDYYIEKIQKVKEMDYNAFTCMELKGDVNIHLGFLADDDVTGLTLIANRFAREEYPDLDEEVFDSVGEFLNCIAGLFATNASHKGVKLEILPQFTYENQTAIADAYVLPIYIEGREVFFYVTLDEEAMVGKNPMDVSGELVEGSVETADSKGRIVIVDDSGLSRNVLRKILEDNNFTVVCEASDGVEAVEAYLDYKPDIITLDITMPHLNGNEALKQIIKADPDANVIMITAAGQENKIIDALKAGAKRFITKPFSESDILKNVNEVLGL</sequence>
<dbReference type="Pfam" id="PF00072">
    <property type="entry name" value="Response_reg"/>
    <property type="match status" value="1"/>
</dbReference>
<evidence type="ECO:0000259" key="7">
    <source>
        <dbReference type="PROSITE" id="PS50110"/>
    </source>
</evidence>
<comment type="function">
    <text evidence="5">May play the central regulatory role in sporulation. It may be an element of the effector pathway responsible for the activation of sporulation genes in response to nutritional stress. Spo0A may act in concert with spo0H (a sigma factor) to control the expression of some genes that are critical to the sporulation process.</text>
</comment>
<dbReference type="InterPro" id="IPR028051">
    <property type="entry name" value="CheX-like_dom"/>
</dbReference>
<reference evidence="8 9" key="1">
    <citation type="submission" date="2016-10" db="EMBL/GenBank/DDBJ databases">
        <authorList>
            <person name="de Groot N.N."/>
        </authorList>
    </citation>
    <scope>NUCLEOTIDE SEQUENCE [LARGE SCALE GENOMIC DNA]</scope>
    <source>
        <strain evidence="8 9">D15d</strain>
    </source>
</reference>
<accession>A0A1H5UG56</accession>
<dbReference type="InterPro" id="IPR050595">
    <property type="entry name" value="Bact_response_regulator"/>
</dbReference>
<dbReference type="Gene3D" id="3.40.50.2300">
    <property type="match status" value="1"/>
</dbReference>
<evidence type="ECO:0000256" key="4">
    <source>
        <dbReference type="ARBA" id="ARBA00023012"/>
    </source>
</evidence>
<dbReference type="Pfam" id="PF13690">
    <property type="entry name" value="CheX"/>
    <property type="match status" value="1"/>
</dbReference>
<protein>
    <recommendedName>
        <fullName evidence="1">Stage 0 sporulation protein A homolog</fullName>
    </recommendedName>
</protein>
<evidence type="ECO:0000313" key="9">
    <source>
        <dbReference type="Proteomes" id="UP000236726"/>
    </source>
</evidence>
<dbReference type="GO" id="GO:0000160">
    <property type="term" value="P:phosphorelay signal transduction system"/>
    <property type="evidence" value="ECO:0007669"/>
    <property type="project" value="UniProtKB-KW"/>
</dbReference>
<dbReference type="Gene3D" id="3.40.1550.10">
    <property type="entry name" value="CheC-like"/>
    <property type="match status" value="1"/>
</dbReference>
<dbReference type="PANTHER" id="PTHR44591:SF14">
    <property type="entry name" value="PROTEIN PILG"/>
    <property type="match status" value="1"/>
</dbReference>
<keyword evidence="9" id="KW-1185">Reference proteome</keyword>
<keyword evidence="2" id="KW-0145">Chemotaxis</keyword>
<feature type="modified residue" description="4-aspartylphosphate" evidence="6">
    <location>
        <position position="368"/>
    </location>
</feature>
<evidence type="ECO:0000256" key="6">
    <source>
        <dbReference type="PROSITE-ProRule" id="PRU00169"/>
    </source>
</evidence>
<evidence type="ECO:0000256" key="5">
    <source>
        <dbReference type="ARBA" id="ARBA00024867"/>
    </source>
</evidence>
<keyword evidence="3 6" id="KW-0597">Phosphoprotein</keyword>
<gene>
    <name evidence="8" type="ORF">SAMN05216537_10774</name>
</gene>
<dbReference type="Proteomes" id="UP000236726">
    <property type="component" value="Unassembled WGS sequence"/>
</dbReference>
<dbReference type="RefSeq" id="WP_103952739.1">
    <property type="nucleotide sequence ID" value="NZ_FNUL01000007.1"/>
</dbReference>
<dbReference type="EMBL" id="FNUL01000007">
    <property type="protein sequence ID" value="SEF74042.1"/>
    <property type="molecule type" value="Genomic_DNA"/>
</dbReference>
<dbReference type="InterPro" id="IPR001789">
    <property type="entry name" value="Sig_transdc_resp-reg_receiver"/>
</dbReference>
<feature type="domain" description="Response regulatory" evidence="7">
    <location>
        <begin position="318"/>
        <end position="433"/>
    </location>
</feature>
<keyword evidence="4" id="KW-0902">Two-component regulatory system</keyword>
<dbReference type="SUPFAM" id="SSF52172">
    <property type="entry name" value="CheY-like"/>
    <property type="match status" value="1"/>
</dbReference>
<dbReference type="SMART" id="SM00448">
    <property type="entry name" value="REC"/>
    <property type="match status" value="1"/>
</dbReference>
<organism evidence="8 9">
    <name type="scientific">Lachnospira multipara</name>
    <dbReference type="NCBI Taxonomy" id="28051"/>
    <lineage>
        <taxon>Bacteria</taxon>
        <taxon>Bacillati</taxon>
        <taxon>Bacillota</taxon>
        <taxon>Clostridia</taxon>
        <taxon>Lachnospirales</taxon>
        <taxon>Lachnospiraceae</taxon>
        <taxon>Lachnospira</taxon>
    </lineage>
</organism>
<dbReference type="SUPFAM" id="SSF103039">
    <property type="entry name" value="CheC-like"/>
    <property type="match status" value="1"/>
</dbReference>
<dbReference type="AlphaFoldDB" id="A0A1H5UG56"/>
<name>A0A1H5UG56_9FIRM</name>
<dbReference type="PROSITE" id="PS50110">
    <property type="entry name" value="RESPONSE_REGULATORY"/>
    <property type="match status" value="1"/>
</dbReference>
<evidence type="ECO:0000313" key="8">
    <source>
        <dbReference type="EMBL" id="SEF74042.1"/>
    </source>
</evidence>
<dbReference type="InterPro" id="IPR028976">
    <property type="entry name" value="CheC-like_sf"/>
</dbReference>
<evidence type="ECO:0000256" key="1">
    <source>
        <dbReference type="ARBA" id="ARBA00018672"/>
    </source>
</evidence>
<proteinExistence type="predicted"/>